<keyword evidence="6" id="KW-1185">Reference proteome</keyword>
<evidence type="ECO:0000256" key="1">
    <source>
        <dbReference type="ARBA" id="ARBA00022737"/>
    </source>
</evidence>
<protein>
    <recommendedName>
        <fullName evidence="7">YD repeat-containing protein</fullName>
    </recommendedName>
</protein>
<name>A0ABQ1N579_9BURK</name>
<evidence type="ECO:0000313" key="5">
    <source>
        <dbReference type="EMBL" id="GGC51131.1"/>
    </source>
</evidence>
<accession>A0ABQ1N579</accession>
<dbReference type="PANTHER" id="PTHR32305:SF15">
    <property type="entry name" value="PROTEIN RHSA-RELATED"/>
    <property type="match status" value="1"/>
</dbReference>
<dbReference type="EMBL" id="BMHL01000007">
    <property type="protein sequence ID" value="GGC51131.1"/>
    <property type="molecule type" value="Genomic_DNA"/>
</dbReference>
<dbReference type="Pfam" id="PF25023">
    <property type="entry name" value="TEN_YD-shell"/>
    <property type="match status" value="1"/>
</dbReference>
<evidence type="ECO:0000259" key="3">
    <source>
        <dbReference type="Pfam" id="PF20148"/>
    </source>
</evidence>
<organism evidence="5 6">
    <name type="scientific">Paraburkholderia caffeinilytica</name>
    <dbReference type="NCBI Taxonomy" id="1761016"/>
    <lineage>
        <taxon>Bacteria</taxon>
        <taxon>Pseudomonadati</taxon>
        <taxon>Pseudomonadota</taxon>
        <taxon>Betaproteobacteria</taxon>
        <taxon>Burkholderiales</taxon>
        <taxon>Burkholderiaceae</taxon>
        <taxon>Paraburkholderia</taxon>
    </lineage>
</organism>
<evidence type="ECO:0000256" key="2">
    <source>
        <dbReference type="SAM" id="SignalP"/>
    </source>
</evidence>
<dbReference type="RefSeq" id="WP_229758256.1">
    <property type="nucleotide sequence ID" value="NZ_BMHL01000007.1"/>
</dbReference>
<dbReference type="Gene3D" id="2.180.10.10">
    <property type="entry name" value="RHS repeat-associated core"/>
    <property type="match status" value="1"/>
</dbReference>
<dbReference type="Pfam" id="PF20148">
    <property type="entry name" value="DUF6531"/>
    <property type="match status" value="1"/>
</dbReference>
<evidence type="ECO:0000259" key="4">
    <source>
        <dbReference type="Pfam" id="PF25023"/>
    </source>
</evidence>
<feature type="chain" id="PRO_5045629236" description="YD repeat-containing protein" evidence="2">
    <location>
        <begin position="21"/>
        <end position="774"/>
    </location>
</feature>
<feature type="domain" description="Teneurin-like YD-shell" evidence="4">
    <location>
        <begin position="217"/>
        <end position="414"/>
    </location>
</feature>
<gene>
    <name evidence="5" type="ORF">GCM10011400_43320</name>
</gene>
<dbReference type="NCBIfam" id="TIGR01643">
    <property type="entry name" value="YD_repeat_2x"/>
    <property type="match status" value="1"/>
</dbReference>
<feature type="signal peptide" evidence="2">
    <location>
        <begin position="1"/>
        <end position="20"/>
    </location>
</feature>
<reference evidence="6" key="1">
    <citation type="journal article" date="2019" name="Int. J. Syst. Evol. Microbiol.">
        <title>The Global Catalogue of Microorganisms (GCM) 10K type strain sequencing project: providing services to taxonomists for standard genome sequencing and annotation.</title>
        <authorList>
            <consortium name="The Broad Institute Genomics Platform"/>
            <consortium name="The Broad Institute Genome Sequencing Center for Infectious Disease"/>
            <person name="Wu L."/>
            <person name="Ma J."/>
        </authorList>
    </citation>
    <scope>NUCLEOTIDE SEQUENCE [LARGE SCALE GENOMIC DNA]</scope>
    <source>
        <strain evidence="6">CGMCC 1.15103</strain>
    </source>
</reference>
<dbReference type="InterPro" id="IPR006530">
    <property type="entry name" value="YD"/>
</dbReference>
<dbReference type="InterPro" id="IPR045351">
    <property type="entry name" value="DUF6531"/>
</dbReference>
<dbReference type="PANTHER" id="PTHR32305">
    <property type="match status" value="1"/>
</dbReference>
<dbReference type="InterPro" id="IPR056823">
    <property type="entry name" value="TEN-like_YD-shell"/>
</dbReference>
<evidence type="ECO:0008006" key="7">
    <source>
        <dbReference type="Google" id="ProtNLM"/>
    </source>
</evidence>
<keyword evidence="1" id="KW-0677">Repeat</keyword>
<sequence>MMARLLTAFMLLVVAFGANADDCFTLYSKSGATPGSKTCKIDVTSNTPGGMGNYACINDLALIEQWCNATDNPSDDSCPVADPVFPANGNVTISEADFASGDTSPLVFHRTYLSKPYDKTQTAMGGYWVNNWQRRLDLSAVNASTPKIVAYRGNGQPLTFKWISGAWAVPGTAGLSLTKAGDGYLYLKDELLGTTEAYAEISGKFYSETTRTGVIRKVFYDGRQRLSAIAWWPADNVIPATATSIRLEYDSSDRVITLVDPLGMPTDYAYDGKGNLASVTRPYGYVRQYLYEDARFPNALTGVKDESGSRVATWTYDSSGRAISVTHPDTTRNVSLSYGSGTTTLSDLSGTSTYSFDAGVTLRPRTITTPAGAVSRTWDSAGNLKQRQTPDGGVQYIWDSANRPTKAIATVTGNKTVTTIEYADASSLRPHLVATPGKIRAFVYDAQGNATGYAEVQTTDLTGEQGMQAVGAGSKTTVGASYDGAGRLLSATVIEDGQKLEDWTYTYDAKGNIATTKDAVSGWAMRTLERNAANRATQIAGNSGQASITYYGSRVTSFQYNEPASSVNGGLARVLAVDYQYAANGSVSSHSAKVSTNGAWWQPISDAELGVWLTNWELGNDPVAPPPMLTGIKGDAGAFVPEMCVECYMAWKAKFTGKLFDSELSDTLPTWGETTELMLSDQSQVPYPTLVPDLTGSAKRSMLYGALFGAASGDGGMVKCGSRGDIEWREGECHAKYESDMRLCASIAYPMGGKRGVALCKQQAFLDYQECRGY</sequence>
<dbReference type="InterPro" id="IPR031325">
    <property type="entry name" value="RHS_repeat"/>
</dbReference>
<keyword evidence="2" id="KW-0732">Signal</keyword>
<dbReference type="Proteomes" id="UP000602004">
    <property type="component" value="Unassembled WGS sequence"/>
</dbReference>
<dbReference type="InterPro" id="IPR050708">
    <property type="entry name" value="T6SS_VgrG/RHS"/>
</dbReference>
<comment type="caution">
    <text evidence="5">The sequence shown here is derived from an EMBL/GenBank/DDBJ whole genome shotgun (WGS) entry which is preliminary data.</text>
</comment>
<feature type="domain" description="DUF6531" evidence="3">
    <location>
        <begin position="82"/>
        <end position="160"/>
    </location>
</feature>
<evidence type="ECO:0000313" key="6">
    <source>
        <dbReference type="Proteomes" id="UP000602004"/>
    </source>
</evidence>
<dbReference type="Pfam" id="PF05593">
    <property type="entry name" value="RHS_repeat"/>
    <property type="match status" value="1"/>
</dbReference>
<proteinExistence type="predicted"/>